<feature type="transmembrane region" description="Helical" evidence="1">
    <location>
        <begin position="206"/>
        <end position="230"/>
    </location>
</feature>
<evidence type="ECO:0000313" key="3">
    <source>
        <dbReference type="Proteomes" id="UP000003303"/>
    </source>
</evidence>
<protein>
    <submittedName>
        <fullName evidence="2">O-antigen polymerase</fullName>
    </submittedName>
</protein>
<feature type="transmembrane region" description="Helical" evidence="1">
    <location>
        <begin position="333"/>
        <end position="351"/>
    </location>
</feature>
<proteinExistence type="predicted"/>
<accession>C2MCR4</accession>
<keyword evidence="1" id="KW-1133">Transmembrane helix</keyword>
<dbReference type="Proteomes" id="UP000003303">
    <property type="component" value="Unassembled WGS sequence"/>
</dbReference>
<reference evidence="2 3" key="1">
    <citation type="submission" date="2009-04" db="EMBL/GenBank/DDBJ databases">
        <authorList>
            <person name="Sebastian Y."/>
            <person name="Madupu R."/>
            <person name="Durkin A.S."/>
            <person name="Torralba M."/>
            <person name="Methe B."/>
            <person name="Sutton G.G."/>
            <person name="Strausberg R.L."/>
            <person name="Nelson K.E."/>
        </authorList>
    </citation>
    <scope>NUCLEOTIDE SEQUENCE [LARGE SCALE GENOMIC DNA]</scope>
    <source>
        <strain evidence="2 3">60-3</strain>
    </source>
</reference>
<feature type="transmembrane region" description="Helical" evidence="1">
    <location>
        <begin position="304"/>
        <end position="321"/>
    </location>
</feature>
<feature type="transmembrane region" description="Helical" evidence="1">
    <location>
        <begin position="446"/>
        <end position="464"/>
    </location>
</feature>
<feature type="transmembrane region" description="Helical" evidence="1">
    <location>
        <begin position="48"/>
        <end position="67"/>
    </location>
</feature>
<gene>
    <name evidence="2" type="ORF">PORUE0001_1746</name>
</gene>
<name>C2MCR4_9PORP</name>
<organism evidence="2 3">
    <name type="scientific">Porphyromonas uenonis 60-3</name>
    <dbReference type="NCBI Taxonomy" id="596327"/>
    <lineage>
        <taxon>Bacteria</taxon>
        <taxon>Pseudomonadati</taxon>
        <taxon>Bacteroidota</taxon>
        <taxon>Bacteroidia</taxon>
        <taxon>Bacteroidales</taxon>
        <taxon>Porphyromonadaceae</taxon>
        <taxon>Porphyromonas</taxon>
    </lineage>
</organism>
<evidence type="ECO:0000313" key="2">
    <source>
        <dbReference type="EMBL" id="EEK16485.1"/>
    </source>
</evidence>
<feature type="transmembrane region" description="Helical" evidence="1">
    <location>
        <begin position="139"/>
        <end position="162"/>
    </location>
</feature>
<feature type="transmembrane region" description="Helical" evidence="1">
    <location>
        <begin position="418"/>
        <end position="439"/>
    </location>
</feature>
<feature type="transmembrane region" description="Helical" evidence="1">
    <location>
        <begin position="102"/>
        <end position="119"/>
    </location>
</feature>
<dbReference type="STRING" id="596327.PORUE0001_1746"/>
<sequence length="494" mass="55712">MSCLSRYFYVVVVGIALIVVGIVALTGAYPRHTPDSLLAADVLRYTPLLLTVSLLMVFGALLLPWILAKREARTTGAKLDYRHHFAPLLCFGLGYANLLLGIVPTYLGLVTPFLLGILIDNRWRRQGNLLQTLRARSLYPLALCAALYALYTAIVALAWSSSRERALDYWDKEIWLFLVPLCFLIYSGPSQRLLRSFWLGALRIGWIYIVTVLTFFYALLISCGSSPLITLTLSKDYLHDAGFVISTTHMLMPFTFTHYTYVGIFLLTPIVMTIRSSSRSLRLQAECLLLGVILYAYALQARYLLLMALLLVAYAVACKLLDWVKVTRRQPYLMSYLMLAGAILVSLVYTTSPHLTAGYLEGGIRNELLQMSYQALREIPIWIGGGLDYAYNLLLPLPVNIEQESIIVQFHNQYMQMLVQSGIIGLLLWISILGSMLWIARRQRNVALVVLTSLWIILCNVDLLSFIHRYVVGVMFLLCLALSTQGDDKLQRAD</sequence>
<feature type="transmembrane region" description="Helical" evidence="1">
    <location>
        <begin position="7"/>
        <end position="28"/>
    </location>
</feature>
<dbReference type="EMBL" id="ACLR01000179">
    <property type="protein sequence ID" value="EEK16485.1"/>
    <property type="molecule type" value="Genomic_DNA"/>
</dbReference>
<keyword evidence="1" id="KW-0472">Membrane</keyword>
<evidence type="ECO:0000256" key="1">
    <source>
        <dbReference type="SAM" id="Phobius"/>
    </source>
</evidence>
<comment type="caution">
    <text evidence="2">The sequence shown here is derived from an EMBL/GenBank/DDBJ whole genome shotgun (WGS) entry which is preliminary data.</text>
</comment>
<feature type="transmembrane region" description="Helical" evidence="1">
    <location>
        <begin position="174"/>
        <end position="194"/>
    </location>
</feature>
<keyword evidence="3" id="KW-1185">Reference proteome</keyword>
<feature type="transmembrane region" description="Helical" evidence="1">
    <location>
        <begin position="250"/>
        <end position="274"/>
    </location>
</feature>
<keyword evidence="1" id="KW-0812">Transmembrane</keyword>
<dbReference type="AlphaFoldDB" id="C2MCR4"/>